<keyword evidence="1" id="KW-0472">Membrane</keyword>
<dbReference type="RefSeq" id="XP_011773378.1">
    <property type="nucleotide sequence ID" value="XM_011775076.1"/>
</dbReference>
<dbReference type="EMBL" id="FN554968">
    <property type="protein sequence ID" value="CBH11091.1"/>
    <property type="molecule type" value="Genomic_DNA"/>
</dbReference>
<dbReference type="Proteomes" id="UP000002316">
    <property type="component" value="Chromosome 5"/>
</dbReference>
<evidence type="ECO:0008006" key="5">
    <source>
        <dbReference type="Google" id="ProtNLM"/>
    </source>
</evidence>
<evidence type="ECO:0000256" key="1">
    <source>
        <dbReference type="SAM" id="Phobius"/>
    </source>
</evidence>
<keyword evidence="1" id="KW-1133">Transmembrane helix</keyword>
<feature type="chain" id="PRO_5003004732" description="T. brucei spp.-specific protein" evidence="2">
    <location>
        <begin position="22"/>
        <end position="152"/>
    </location>
</feature>
<reference evidence="4" key="1">
    <citation type="journal article" date="2010" name="PLoS Negl. Trop. Dis.">
        <title>The genome sequence of Trypanosoma brucei gambiense, causative agent of chronic human african trypanosomiasis.</title>
        <authorList>
            <person name="Jackson A.P."/>
            <person name="Sanders M."/>
            <person name="Berry A."/>
            <person name="McQuillan J."/>
            <person name="Aslett M.A."/>
            <person name="Quail M.A."/>
            <person name="Chukualim B."/>
            <person name="Capewell P."/>
            <person name="MacLeod A."/>
            <person name="Melville S.E."/>
            <person name="Gibson W."/>
            <person name="Barry J.D."/>
            <person name="Berriman M."/>
            <person name="Hertz-Fowler C."/>
        </authorList>
    </citation>
    <scope>NUCLEOTIDE SEQUENCE [LARGE SCALE GENOMIC DNA]</scope>
    <source>
        <strain evidence="4">MHOM/CI/86/DAL972</strain>
    </source>
</reference>
<evidence type="ECO:0000256" key="2">
    <source>
        <dbReference type="SAM" id="SignalP"/>
    </source>
</evidence>
<protein>
    <recommendedName>
        <fullName evidence="5">T. brucei spp.-specific protein</fullName>
    </recommendedName>
</protein>
<keyword evidence="1" id="KW-0812">Transmembrane</keyword>
<dbReference type="KEGG" id="tbg:TbgDal_V2290"/>
<feature type="transmembrane region" description="Helical" evidence="1">
    <location>
        <begin position="118"/>
        <end position="142"/>
    </location>
</feature>
<name>C9ZNW3_TRYB9</name>
<sequence>MSLSTFFFLFFLSLSLPCSLSFVICLHFICMTTSFQHLLDIVWLFPNTHKQTNIFIYLFIYLGSTHCNPFHRHREGLLFFLFFSLSLFIYFPFCVSILFPQFIFFVSSDVSFCHFPCWLRLLSFSSFFFSSFSIILLLLRLLGWSMTSAFRV</sequence>
<dbReference type="AlphaFoldDB" id="C9ZNW3"/>
<feature type="transmembrane region" description="Helical" evidence="1">
    <location>
        <begin position="54"/>
        <end position="70"/>
    </location>
</feature>
<feature type="signal peptide" evidence="2">
    <location>
        <begin position="1"/>
        <end position="21"/>
    </location>
</feature>
<dbReference type="GeneID" id="23861214"/>
<evidence type="ECO:0000313" key="4">
    <source>
        <dbReference type="Proteomes" id="UP000002316"/>
    </source>
</evidence>
<proteinExistence type="predicted"/>
<feature type="transmembrane region" description="Helical" evidence="1">
    <location>
        <begin position="77"/>
        <end position="106"/>
    </location>
</feature>
<organism evidence="3 4">
    <name type="scientific">Trypanosoma brucei gambiense (strain MHOM/CI/86/DAL972)</name>
    <dbReference type="NCBI Taxonomy" id="679716"/>
    <lineage>
        <taxon>Eukaryota</taxon>
        <taxon>Discoba</taxon>
        <taxon>Euglenozoa</taxon>
        <taxon>Kinetoplastea</taxon>
        <taxon>Metakinetoplastina</taxon>
        <taxon>Trypanosomatida</taxon>
        <taxon>Trypanosomatidae</taxon>
        <taxon>Trypanosoma</taxon>
    </lineage>
</organism>
<gene>
    <name evidence="3" type="ORF">TbgDal_V2290</name>
</gene>
<accession>C9ZNW3</accession>
<keyword evidence="2" id="KW-0732">Signal</keyword>
<evidence type="ECO:0000313" key="3">
    <source>
        <dbReference type="EMBL" id="CBH11091.1"/>
    </source>
</evidence>